<evidence type="ECO:0000313" key="3">
    <source>
        <dbReference type="Proteomes" id="UP000019243"/>
    </source>
</evidence>
<dbReference type="Pfam" id="PF06168">
    <property type="entry name" value="DUF981"/>
    <property type="match status" value="1"/>
</dbReference>
<feature type="transmembrane region" description="Helical" evidence="1">
    <location>
        <begin position="80"/>
        <end position="104"/>
    </location>
</feature>
<keyword evidence="1" id="KW-1133">Transmembrane helix</keyword>
<evidence type="ECO:0000256" key="1">
    <source>
        <dbReference type="SAM" id="Phobius"/>
    </source>
</evidence>
<accession>W7CQL5</accession>
<keyword evidence="1" id="KW-0472">Membrane</keyword>
<protein>
    <submittedName>
        <fullName evidence="2">Uncharacterized protein</fullName>
    </submittedName>
</protein>
<organism evidence="2 3">
    <name type="scientific">Brochothrix campestris FSL F6-1037</name>
    <dbReference type="NCBI Taxonomy" id="1265861"/>
    <lineage>
        <taxon>Bacteria</taxon>
        <taxon>Bacillati</taxon>
        <taxon>Bacillota</taxon>
        <taxon>Bacilli</taxon>
        <taxon>Bacillales</taxon>
        <taxon>Listeriaceae</taxon>
        <taxon>Brochothrix</taxon>
    </lineage>
</organism>
<proteinExistence type="predicted"/>
<comment type="caution">
    <text evidence="2">The sequence shown here is derived from an EMBL/GenBank/DDBJ whole genome shotgun (WGS) entry which is preliminary data.</text>
</comment>
<keyword evidence="3" id="KW-1185">Reference proteome</keyword>
<dbReference type="InterPro" id="IPR009324">
    <property type="entry name" value="DUF981"/>
</dbReference>
<evidence type="ECO:0000313" key="2">
    <source>
        <dbReference type="EMBL" id="EUJ39352.1"/>
    </source>
</evidence>
<dbReference type="EMBL" id="AODH01000028">
    <property type="protein sequence ID" value="EUJ39352.1"/>
    <property type="molecule type" value="Genomic_DNA"/>
</dbReference>
<feature type="transmembrane region" description="Helical" evidence="1">
    <location>
        <begin position="124"/>
        <end position="145"/>
    </location>
</feature>
<sequence>MRAGLWRFFVPGLLLVITGLHMTLTWPLAKIGYAYAAIIFGEPSLVFGILLLVLSWHLWRTRLLRPTTYKIALIAKMLPQRLFIVSLGGVLLAIAVAGVTYRLFAASAAEPLMSLFANYSWIESWFISLLYAGISVFALLLPICLNEQLEGQLTTQVIKLAKVIGVIIVLFGIMNYFTHIGSIVHTQ</sequence>
<gene>
    <name evidence="2" type="ORF">BCAMP_07415</name>
</gene>
<dbReference type="Proteomes" id="UP000019243">
    <property type="component" value="Unassembled WGS sequence"/>
</dbReference>
<feature type="transmembrane region" description="Helical" evidence="1">
    <location>
        <begin position="35"/>
        <end position="59"/>
    </location>
</feature>
<name>W7CQL5_9LIST</name>
<feature type="transmembrane region" description="Helical" evidence="1">
    <location>
        <begin position="157"/>
        <end position="177"/>
    </location>
</feature>
<dbReference type="AlphaFoldDB" id="W7CQL5"/>
<reference evidence="2 3" key="1">
    <citation type="submission" date="2012-12" db="EMBL/GenBank/DDBJ databases">
        <title>Novel taxa of Listeriaceae from agricultural environments in the United States.</title>
        <authorList>
            <person name="den Bakker H.C."/>
            <person name="Allred A."/>
            <person name="Warchocki S."/>
            <person name="Wright E.M."/>
            <person name="Burrell A."/>
            <person name="Nightingale K.K."/>
            <person name="Kephart D."/>
            <person name="Wiedmann M."/>
        </authorList>
    </citation>
    <scope>NUCLEOTIDE SEQUENCE [LARGE SCALE GENOMIC DNA]</scope>
    <source>
        <strain evidence="2 3">FSL F6-1037</strain>
    </source>
</reference>
<dbReference type="RefSeq" id="WP_198015733.1">
    <property type="nucleotide sequence ID" value="NZ_AODH01000028.1"/>
</dbReference>
<keyword evidence="1" id="KW-0812">Transmembrane</keyword>